<reference evidence="1 2" key="1">
    <citation type="submission" date="2015-12" db="EMBL/GenBank/DDBJ databases">
        <title>The genome of Folsomia candida.</title>
        <authorList>
            <person name="Faddeeva A."/>
            <person name="Derks M.F."/>
            <person name="Anvar Y."/>
            <person name="Smit S."/>
            <person name="Van Straalen N."/>
            <person name="Roelofs D."/>
        </authorList>
    </citation>
    <scope>NUCLEOTIDE SEQUENCE [LARGE SCALE GENOMIC DNA]</scope>
    <source>
        <strain evidence="1 2">VU population</strain>
        <tissue evidence="1">Whole body</tissue>
    </source>
</reference>
<dbReference type="GO" id="GO:0019432">
    <property type="term" value="P:triglyceride biosynthetic process"/>
    <property type="evidence" value="ECO:0007669"/>
    <property type="project" value="TreeGrafter"/>
</dbReference>
<name>A0A226D0G0_FOLCA</name>
<evidence type="ECO:0000313" key="1">
    <source>
        <dbReference type="EMBL" id="OXA39062.1"/>
    </source>
</evidence>
<organism evidence="1 2">
    <name type="scientific">Folsomia candida</name>
    <name type="common">Springtail</name>
    <dbReference type="NCBI Taxonomy" id="158441"/>
    <lineage>
        <taxon>Eukaryota</taxon>
        <taxon>Metazoa</taxon>
        <taxon>Ecdysozoa</taxon>
        <taxon>Arthropoda</taxon>
        <taxon>Hexapoda</taxon>
        <taxon>Collembola</taxon>
        <taxon>Entomobryomorpha</taxon>
        <taxon>Isotomoidea</taxon>
        <taxon>Isotomidae</taxon>
        <taxon>Proisotominae</taxon>
        <taxon>Folsomia</taxon>
    </lineage>
</organism>
<dbReference type="GO" id="GO:0008374">
    <property type="term" value="F:O-acyltransferase activity"/>
    <property type="evidence" value="ECO:0007669"/>
    <property type="project" value="InterPro"/>
</dbReference>
<keyword evidence="1" id="KW-0808">Transferase</keyword>
<proteinExistence type="predicted"/>
<comment type="caution">
    <text evidence="1">The sequence shown here is derived from an EMBL/GenBank/DDBJ whole genome shotgun (WGS) entry which is preliminary data.</text>
</comment>
<accession>A0A226D0G0</accession>
<dbReference type="Proteomes" id="UP000198287">
    <property type="component" value="Unassembled WGS sequence"/>
</dbReference>
<sequence>MGLKLFWKWVDNFDARDHIRIYTEDQPNFPDGAEGPHEIGKRLLCGPFVPLKSPWDFTLVRETIQGAPFTTMFFRIHHGIADGYSILYMFQRLFGSELEASPPFKQKRAAFSIPYILKFPLKTVRIVGELVYNSLTSFTWKIPQGKKSRIYNYKLRKSIRVENILRIKRKFNVTFSSVVFSLLSGGIHRFLKKKNCSNGEELHPMKTIPSMIPVPMSGHGVTFENHFSFALTKILVGEEDPVKRLMSMHKEFMRLRHSPLPVIGSWIVKFHGSQINSIGRLVNK</sequence>
<keyword evidence="2" id="KW-1185">Reference proteome</keyword>
<keyword evidence="1" id="KW-0012">Acyltransferase</keyword>
<gene>
    <name evidence="1" type="ORF">Fcan01_26128</name>
</gene>
<dbReference type="GO" id="GO:0005886">
    <property type="term" value="C:plasma membrane"/>
    <property type="evidence" value="ECO:0007669"/>
    <property type="project" value="TreeGrafter"/>
</dbReference>
<dbReference type="PANTHER" id="PTHR31650">
    <property type="entry name" value="O-ACYLTRANSFERASE (WSD1-LIKE) FAMILY PROTEIN"/>
    <property type="match status" value="1"/>
</dbReference>
<dbReference type="OrthoDB" id="8196708at2759"/>
<dbReference type="InterPro" id="IPR045034">
    <property type="entry name" value="O-acyltransferase_WSD1-like"/>
</dbReference>
<protein>
    <submittedName>
        <fullName evidence="1">O-acyltransferase WSD</fullName>
    </submittedName>
</protein>
<evidence type="ECO:0000313" key="2">
    <source>
        <dbReference type="Proteomes" id="UP000198287"/>
    </source>
</evidence>
<dbReference type="PANTHER" id="PTHR31650:SF1">
    <property type="entry name" value="WAX ESTER SYNTHASE_DIACYLGLYCEROL ACYLTRANSFERASE 4-RELATED"/>
    <property type="match status" value="1"/>
</dbReference>
<dbReference type="AlphaFoldDB" id="A0A226D0G0"/>
<dbReference type="EMBL" id="LNIX01000041">
    <property type="protein sequence ID" value="OXA39062.1"/>
    <property type="molecule type" value="Genomic_DNA"/>
</dbReference>